<comment type="similarity">
    <text evidence="1">Belongs to the LysR transcriptional regulatory family.</text>
</comment>
<dbReference type="PROSITE" id="PS50931">
    <property type="entry name" value="HTH_LYSR"/>
    <property type="match status" value="1"/>
</dbReference>
<dbReference type="Pfam" id="PF00126">
    <property type="entry name" value="HTH_1"/>
    <property type="match status" value="1"/>
</dbReference>
<keyword evidence="7" id="KW-1185">Reference proteome</keyword>
<evidence type="ECO:0000313" key="7">
    <source>
        <dbReference type="Proteomes" id="UP001214441"/>
    </source>
</evidence>
<dbReference type="InterPro" id="IPR005119">
    <property type="entry name" value="LysR_subst-bd"/>
</dbReference>
<evidence type="ECO:0000259" key="5">
    <source>
        <dbReference type="PROSITE" id="PS50931"/>
    </source>
</evidence>
<dbReference type="Gene3D" id="1.10.10.10">
    <property type="entry name" value="Winged helix-like DNA-binding domain superfamily/Winged helix DNA-binding domain"/>
    <property type="match status" value="1"/>
</dbReference>
<proteinExistence type="inferred from homology"/>
<keyword evidence="2" id="KW-0805">Transcription regulation</keyword>
<feature type="domain" description="HTH lysR-type" evidence="5">
    <location>
        <begin position="4"/>
        <end position="61"/>
    </location>
</feature>
<keyword evidence="4" id="KW-0804">Transcription</keyword>
<dbReference type="Pfam" id="PF03466">
    <property type="entry name" value="LysR_substrate"/>
    <property type="match status" value="1"/>
</dbReference>
<dbReference type="EMBL" id="JANCPR020000005">
    <property type="protein sequence ID" value="MDJ1131697.1"/>
    <property type="molecule type" value="Genomic_DNA"/>
</dbReference>
<dbReference type="PANTHER" id="PTHR30346:SF29">
    <property type="entry name" value="LYSR SUBSTRATE-BINDING"/>
    <property type="match status" value="1"/>
</dbReference>
<evidence type="ECO:0000313" key="6">
    <source>
        <dbReference type="EMBL" id="MDJ1131697.1"/>
    </source>
</evidence>
<accession>A0ABT6ZS55</accession>
<protein>
    <submittedName>
        <fullName evidence="6">LysR family transcriptional regulator</fullName>
    </submittedName>
</protein>
<evidence type="ECO:0000256" key="1">
    <source>
        <dbReference type="ARBA" id="ARBA00009437"/>
    </source>
</evidence>
<dbReference type="SUPFAM" id="SSF53850">
    <property type="entry name" value="Periplasmic binding protein-like II"/>
    <property type="match status" value="1"/>
</dbReference>
<reference evidence="6 7" key="1">
    <citation type="submission" date="2023-05" db="EMBL/GenBank/DDBJ databases">
        <title>Streptantibioticus silvisoli sp. nov., acidotolerant actinomycetes 1 from pine litter.</title>
        <authorList>
            <person name="Swiecimska M."/>
            <person name="Golinska P."/>
            <person name="Sangal V."/>
            <person name="Wachnowicz B."/>
            <person name="Goodfellow M."/>
        </authorList>
    </citation>
    <scope>NUCLEOTIDE SEQUENCE [LARGE SCALE GENOMIC DNA]</scope>
    <source>
        <strain evidence="6 7">DSM 42109</strain>
    </source>
</reference>
<evidence type="ECO:0000256" key="4">
    <source>
        <dbReference type="ARBA" id="ARBA00023163"/>
    </source>
</evidence>
<keyword evidence="3" id="KW-0238">DNA-binding</keyword>
<dbReference type="Gene3D" id="3.40.190.10">
    <property type="entry name" value="Periplasmic binding protein-like II"/>
    <property type="match status" value="2"/>
</dbReference>
<dbReference type="PANTHER" id="PTHR30346">
    <property type="entry name" value="TRANSCRIPTIONAL DUAL REGULATOR HCAR-RELATED"/>
    <property type="match status" value="1"/>
</dbReference>
<name>A0ABT6ZS55_9ACTN</name>
<evidence type="ECO:0000256" key="3">
    <source>
        <dbReference type="ARBA" id="ARBA00023125"/>
    </source>
</evidence>
<evidence type="ECO:0000256" key="2">
    <source>
        <dbReference type="ARBA" id="ARBA00023015"/>
    </source>
</evidence>
<dbReference type="Proteomes" id="UP001214441">
    <property type="component" value="Unassembled WGS sequence"/>
</dbReference>
<dbReference type="RefSeq" id="WP_274042878.1">
    <property type="nucleotide sequence ID" value="NZ_JANCPR020000005.1"/>
</dbReference>
<organism evidence="6 7">
    <name type="scientific">Streptomyces iconiensis</name>
    <dbReference type="NCBI Taxonomy" id="1384038"/>
    <lineage>
        <taxon>Bacteria</taxon>
        <taxon>Bacillati</taxon>
        <taxon>Actinomycetota</taxon>
        <taxon>Actinomycetes</taxon>
        <taxon>Kitasatosporales</taxon>
        <taxon>Streptomycetaceae</taxon>
        <taxon>Streptomyces</taxon>
    </lineage>
</organism>
<sequence length="308" mass="32424">MSEVTLAGLRVVLEVARRGSFTAASEALGYTQSAVSRQVSATEAAMGGPLFERQARGVRPTPSGEALLRHARHVLAHLEAAELEIAGLRDRVAGRLAVGAYPTAAAALVPRAIARLHAAHPALTVDLWESGSPAQLRRLQAGRIEVAVVAVGDDLPAYDFTGLRKEVLRTGRGLGVAVSVDHPLASQDEVNADDLADQVWIVGANQEGAPQFGAWPTLTRPTIGYEVRSWQTRLGLVAAGLGVSVLPGLAADTVPRGVTWLPVRDSALVQRRETMLVTAEDRSAAATAFVHALRDEVPPPPQAPAPSS</sequence>
<dbReference type="SUPFAM" id="SSF46785">
    <property type="entry name" value="Winged helix' DNA-binding domain"/>
    <property type="match status" value="1"/>
</dbReference>
<dbReference type="InterPro" id="IPR036390">
    <property type="entry name" value="WH_DNA-bd_sf"/>
</dbReference>
<dbReference type="InterPro" id="IPR000847">
    <property type="entry name" value="LysR_HTH_N"/>
</dbReference>
<comment type="caution">
    <text evidence="6">The sequence shown here is derived from an EMBL/GenBank/DDBJ whole genome shotgun (WGS) entry which is preliminary data.</text>
</comment>
<gene>
    <name evidence="6" type="ORF">NMN56_006945</name>
</gene>
<dbReference type="InterPro" id="IPR036388">
    <property type="entry name" value="WH-like_DNA-bd_sf"/>
</dbReference>
<dbReference type="CDD" id="cd08414">
    <property type="entry name" value="PBP2_LTTR_aromatics_like"/>
    <property type="match status" value="1"/>
</dbReference>